<accession>A0A419T7F3</accession>
<keyword evidence="1 3" id="KW-0472">Membrane</keyword>
<dbReference type="PROSITE" id="PS51123">
    <property type="entry name" value="OMPA_2"/>
    <property type="match status" value="1"/>
</dbReference>
<evidence type="ECO:0000256" key="2">
    <source>
        <dbReference type="SAM" id="Coils"/>
    </source>
</evidence>
<dbReference type="EMBL" id="MCIB01000005">
    <property type="protein sequence ID" value="RKD33517.1"/>
    <property type="molecule type" value="Genomic_DNA"/>
</dbReference>
<keyword evidence="2" id="KW-0175">Coiled coil</keyword>
<dbReference type="Pfam" id="PF00691">
    <property type="entry name" value="OmpA"/>
    <property type="match status" value="1"/>
</dbReference>
<keyword evidence="5" id="KW-0282">Flagellum</keyword>
<reference evidence="5 6" key="1">
    <citation type="submission" date="2016-08" db="EMBL/GenBank/DDBJ databases">
        <title>Novel Firmicutes and Novel Genomes.</title>
        <authorList>
            <person name="Poppleton D.I."/>
            <person name="Gribaldo S."/>
        </authorList>
    </citation>
    <scope>NUCLEOTIDE SEQUENCE [LARGE SCALE GENOMIC DNA]</scope>
    <source>
        <strain evidence="5 6">CTT3</strain>
    </source>
</reference>
<dbReference type="CDD" id="cd07185">
    <property type="entry name" value="OmpA_C-like"/>
    <property type="match status" value="1"/>
</dbReference>
<dbReference type="PANTHER" id="PTHR30329:SF21">
    <property type="entry name" value="LIPOPROTEIN YIAD-RELATED"/>
    <property type="match status" value="1"/>
</dbReference>
<keyword evidence="3" id="KW-0812">Transmembrane</keyword>
<keyword evidence="3" id="KW-1133">Transmembrane helix</keyword>
<sequence>MKRRRSFKKERENQNFWPSFTDVISTIALILFFLMLLAYIQNIITGTNLEYAKKQLANTQKELEESMVEISRAEERLELLEDRLERVRAEVERGEKELKLSQEKIEEQKEIIAESNKELGRLRSRLQGIAFLRIEVLEKVKDSIEEELGKASDSNEDIVLIADNGNIVINERLVFDYNSYTIKPEGKEILDELAKAFENVLEDENVRSNIDAINIQGHTDHIGSSEYNRDLSTKRATAVVNYLMESNENLEEKYGRYFLASGYSEFRPITEGTTEEERARNRRIEISIILKDSNIQNIIDNYLKESMDVFEQ</sequence>
<keyword evidence="6" id="KW-1185">Reference proteome</keyword>
<organism evidence="5 6">
    <name type="scientific">Thermohalobacter berrensis</name>
    <dbReference type="NCBI Taxonomy" id="99594"/>
    <lineage>
        <taxon>Bacteria</taxon>
        <taxon>Bacillati</taxon>
        <taxon>Bacillota</taxon>
        <taxon>Tissierellia</taxon>
        <taxon>Tissierellales</taxon>
        <taxon>Thermohalobacteraceae</taxon>
        <taxon>Thermohalobacter</taxon>
    </lineage>
</organism>
<evidence type="ECO:0000256" key="1">
    <source>
        <dbReference type="PROSITE-ProRule" id="PRU00473"/>
    </source>
</evidence>
<dbReference type="Proteomes" id="UP000284177">
    <property type="component" value="Unassembled WGS sequence"/>
</dbReference>
<dbReference type="AlphaFoldDB" id="A0A419T7F3"/>
<dbReference type="InterPro" id="IPR050330">
    <property type="entry name" value="Bact_OuterMem_StrucFunc"/>
</dbReference>
<keyword evidence="5" id="KW-0969">Cilium</keyword>
<dbReference type="InterPro" id="IPR036737">
    <property type="entry name" value="OmpA-like_sf"/>
</dbReference>
<protein>
    <submittedName>
        <fullName evidence="5">Flagellar motor protein MotB</fullName>
    </submittedName>
</protein>
<dbReference type="OrthoDB" id="9805566at2"/>
<evidence type="ECO:0000313" key="6">
    <source>
        <dbReference type="Proteomes" id="UP000284177"/>
    </source>
</evidence>
<name>A0A419T7F3_9FIRM</name>
<feature type="coiled-coil region" evidence="2">
    <location>
        <begin position="49"/>
        <end position="154"/>
    </location>
</feature>
<feature type="domain" description="OmpA-like" evidence="4">
    <location>
        <begin position="162"/>
        <end position="292"/>
    </location>
</feature>
<evidence type="ECO:0000256" key="3">
    <source>
        <dbReference type="SAM" id="Phobius"/>
    </source>
</evidence>
<dbReference type="PANTHER" id="PTHR30329">
    <property type="entry name" value="STATOR ELEMENT OF FLAGELLAR MOTOR COMPLEX"/>
    <property type="match status" value="1"/>
</dbReference>
<dbReference type="GO" id="GO:0016020">
    <property type="term" value="C:membrane"/>
    <property type="evidence" value="ECO:0007669"/>
    <property type="project" value="UniProtKB-UniRule"/>
</dbReference>
<proteinExistence type="predicted"/>
<dbReference type="RefSeq" id="WP_120167686.1">
    <property type="nucleotide sequence ID" value="NZ_MCIB01000005.1"/>
</dbReference>
<dbReference type="SUPFAM" id="SSF103088">
    <property type="entry name" value="OmpA-like"/>
    <property type="match status" value="1"/>
</dbReference>
<comment type="caution">
    <text evidence="5">The sequence shown here is derived from an EMBL/GenBank/DDBJ whole genome shotgun (WGS) entry which is preliminary data.</text>
</comment>
<evidence type="ECO:0000313" key="5">
    <source>
        <dbReference type="EMBL" id="RKD33517.1"/>
    </source>
</evidence>
<gene>
    <name evidence="5" type="ORF">BET03_09015</name>
</gene>
<dbReference type="Gene3D" id="3.30.1330.60">
    <property type="entry name" value="OmpA-like domain"/>
    <property type="match status" value="1"/>
</dbReference>
<dbReference type="InterPro" id="IPR006665">
    <property type="entry name" value="OmpA-like"/>
</dbReference>
<keyword evidence="5" id="KW-0966">Cell projection</keyword>
<feature type="transmembrane region" description="Helical" evidence="3">
    <location>
        <begin position="20"/>
        <end position="40"/>
    </location>
</feature>
<evidence type="ECO:0000259" key="4">
    <source>
        <dbReference type="PROSITE" id="PS51123"/>
    </source>
</evidence>